<keyword evidence="1" id="KW-1133">Transmembrane helix</keyword>
<proteinExistence type="predicted"/>
<reference evidence="2 3" key="1">
    <citation type="journal article" date="2016" name="Nat. Commun.">
        <title>Thousands of microbial genomes shed light on interconnected biogeochemical processes in an aquifer system.</title>
        <authorList>
            <person name="Anantharaman K."/>
            <person name="Brown C.T."/>
            <person name="Hug L.A."/>
            <person name="Sharon I."/>
            <person name="Castelle C.J."/>
            <person name="Probst A.J."/>
            <person name="Thomas B.C."/>
            <person name="Singh A."/>
            <person name="Wilkins M.J."/>
            <person name="Karaoz U."/>
            <person name="Brodie E.L."/>
            <person name="Williams K.H."/>
            <person name="Hubbard S.S."/>
            <person name="Banfield J.F."/>
        </authorList>
    </citation>
    <scope>NUCLEOTIDE SEQUENCE [LARGE SCALE GENOMIC DNA]</scope>
</reference>
<dbReference type="Gene3D" id="2.40.50.540">
    <property type="match status" value="1"/>
</dbReference>
<feature type="transmembrane region" description="Helical" evidence="1">
    <location>
        <begin position="6"/>
        <end position="24"/>
    </location>
</feature>
<evidence type="ECO:0000313" key="2">
    <source>
        <dbReference type="EMBL" id="OHB12654.1"/>
    </source>
</evidence>
<evidence type="ECO:0000313" key="3">
    <source>
        <dbReference type="Proteomes" id="UP000176558"/>
    </source>
</evidence>
<protein>
    <submittedName>
        <fullName evidence="2">Uncharacterized protein</fullName>
    </submittedName>
</protein>
<sequence>MTKPKFSLILTIVLVVMVGLYALFNRDEVVETSLGVDPLNTTYIIEGQSVKLANGLAEQTIQGSVSKIVTQAFGKPFYGDLDGNGLKDSVMFLTQSGGGSGEFYYATIALNKNALYEGLEGVFLGDRIAPQNIQIKDGVAIVNYADRKAGEPLTVQPSVGVSKYLVIEEGIAKETSNFSQGDLLFSGGLVMGEGVRVFTPCGGSTKWVIGSSTTYKKLMNAYENRVMGTNPYEPLYVVLAGKIVDAPKDGFGADYDLGIEVTELIKVIPGGKCQ</sequence>
<accession>A0A1G2UTD7</accession>
<evidence type="ECO:0000256" key="1">
    <source>
        <dbReference type="SAM" id="Phobius"/>
    </source>
</evidence>
<dbReference type="EMBL" id="MHWT01000013">
    <property type="protein sequence ID" value="OHB12654.1"/>
    <property type="molecule type" value="Genomic_DNA"/>
</dbReference>
<gene>
    <name evidence="2" type="ORF">A3G99_00470</name>
</gene>
<dbReference type="Proteomes" id="UP000176558">
    <property type="component" value="Unassembled WGS sequence"/>
</dbReference>
<dbReference type="InterPro" id="IPR038139">
    <property type="entry name" value="NlpE_C_sf"/>
</dbReference>
<keyword evidence="1" id="KW-0812">Transmembrane</keyword>
<name>A0A1G2UTD7_9BACT</name>
<keyword evidence="1" id="KW-0472">Membrane</keyword>
<dbReference type="AlphaFoldDB" id="A0A1G2UTD7"/>
<organism evidence="2 3">
    <name type="scientific">Candidatus Zambryskibacteria bacterium RIFCSPLOWO2_12_FULL_39_23</name>
    <dbReference type="NCBI Taxonomy" id="1802776"/>
    <lineage>
        <taxon>Bacteria</taxon>
        <taxon>Candidatus Zambryskiibacteriota</taxon>
    </lineage>
</organism>
<comment type="caution">
    <text evidence="2">The sequence shown here is derived from an EMBL/GenBank/DDBJ whole genome shotgun (WGS) entry which is preliminary data.</text>
</comment>